<dbReference type="OrthoDB" id="192611at2759"/>
<feature type="chain" id="PRO_5001705356" description="Peptidase C13 family protein" evidence="2">
    <location>
        <begin position="23"/>
        <end position="242"/>
    </location>
</feature>
<evidence type="ECO:0000256" key="2">
    <source>
        <dbReference type="SAM" id="SignalP"/>
    </source>
</evidence>
<keyword evidence="2" id="KW-0732">Signal</keyword>
<dbReference type="Proteomes" id="UP000054324">
    <property type="component" value="Unassembled WGS sequence"/>
</dbReference>
<name>A0A074Z8M2_OPIVI</name>
<evidence type="ECO:0008006" key="5">
    <source>
        <dbReference type="Google" id="ProtNLM"/>
    </source>
</evidence>
<dbReference type="PANTHER" id="PTHR12000:SF42">
    <property type="entry name" value="LEGUMAIN"/>
    <property type="match status" value="1"/>
</dbReference>
<proteinExistence type="inferred from homology"/>
<reference evidence="3 4" key="1">
    <citation type="submission" date="2013-11" db="EMBL/GenBank/DDBJ databases">
        <title>Opisthorchis viverrini - life in the bile duct.</title>
        <authorList>
            <person name="Young N.D."/>
            <person name="Nagarajan N."/>
            <person name="Lin S.J."/>
            <person name="Korhonen P.K."/>
            <person name="Jex A.R."/>
            <person name="Hall R.S."/>
            <person name="Safavi-Hemami H."/>
            <person name="Kaewkong W."/>
            <person name="Bertrand D."/>
            <person name="Gao S."/>
            <person name="Seet Q."/>
            <person name="Wongkham S."/>
            <person name="Teh B.T."/>
            <person name="Wongkham C."/>
            <person name="Intapan P.M."/>
            <person name="Maleewong W."/>
            <person name="Yang X."/>
            <person name="Hu M."/>
            <person name="Wang Z."/>
            <person name="Hofmann A."/>
            <person name="Sternberg P.W."/>
            <person name="Tan P."/>
            <person name="Wang J."/>
            <person name="Gasser R.B."/>
        </authorList>
    </citation>
    <scope>NUCLEOTIDE SEQUENCE [LARGE SCALE GENOMIC DNA]</scope>
</reference>
<organism evidence="3 4">
    <name type="scientific">Opisthorchis viverrini</name>
    <name type="common">Southeast Asian liver fluke</name>
    <dbReference type="NCBI Taxonomy" id="6198"/>
    <lineage>
        <taxon>Eukaryota</taxon>
        <taxon>Metazoa</taxon>
        <taxon>Spiralia</taxon>
        <taxon>Lophotrochozoa</taxon>
        <taxon>Platyhelminthes</taxon>
        <taxon>Trematoda</taxon>
        <taxon>Digenea</taxon>
        <taxon>Opisthorchiida</taxon>
        <taxon>Opisthorchiata</taxon>
        <taxon>Opisthorchiidae</taxon>
        <taxon>Opisthorchis</taxon>
    </lineage>
</organism>
<dbReference type="Pfam" id="PF01650">
    <property type="entry name" value="Peptidase_C13"/>
    <property type="match status" value="1"/>
</dbReference>
<sequence length="242" mass="27787">MRRYPLLVAFLFCIYHVAWVEAADVHNWSSIFNYEPSTNWAVLIAGSKTWKNYRHQAKVFHTYHVLRANKIPAENIITFAYDDIASNPKNPFPGQVFNDYEHEDVYKGVVIDYRRKDVKPDILAKVLIGDAKLEKQGKRVLKSGPGDNVFIYYSGHGTIAYISFPNGKLSATKLNDILVKMRSNKKYNKLVFYMDACYSGSMFHDILPSYVGANTIPKWMPYLQNMSGSFVKSTLPRIKLKV</sequence>
<dbReference type="GO" id="GO:0051603">
    <property type="term" value="P:proteolysis involved in protein catabolic process"/>
    <property type="evidence" value="ECO:0007669"/>
    <property type="project" value="TreeGrafter"/>
</dbReference>
<dbReference type="CTD" id="20325865"/>
<dbReference type="RefSeq" id="XP_009176681.1">
    <property type="nucleotide sequence ID" value="XM_009178417.1"/>
</dbReference>
<dbReference type="MEROPS" id="C13.007"/>
<gene>
    <name evidence="3" type="ORF">T265_11697</name>
</gene>
<dbReference type="PRINTS" id="PR00776">
    <property type="entry name" value="HEMOGLOBNASE"/>
</dbReference>
<dbReference type="PANTHER" id="PTHR12000">
    <property type="entry name" value="HEMOGLOBINASE FAMILY MEMBER"/>
    <property type="match status" value="1"/>
</dbReference>
<dbReference type="Gene3D" id="3.40.50.1460">
    <property type="match status" value="1"/>
</dbReference>
<feature type="signal peptide" evidence="2">
    <location>
        <begin position="1"/>
        <end position="22"/>
    </location>
</feature>
<dbReference type="KEGG" id="ovi:T265_11697"/>
<evidence type="ECO:0000313" key="4">
    <source>
        <dbReference type="Proteomes" id="UP000054324"/>
    </source>
</evidence>
<dbReference type="GeneID" id="20325865"/>
<keyword evidence="4" id="KW-1185">Reference proteome</keyword>
<accession>A0A074Z8M2</accession>
<dbReference type="GO" id="GO:0005773">
    <property type="term" value="C:vacuole"/>
    <property type="evidence" value="ECO:0007669"/>
    <property type="project" value="GOC"/>
</dbReference>
<dbReference type="EMBL" id="KL597176">
    <property type="protein sequence ID" value="KER19575.1"/>
    <property type="molecule type" value="Genomic_DNA"/>
</dbReference>
<evidence type="ECO:0000313" key="3">
    <source>
        <dbReference type="EMBL" id="KER19575.1"/>
    </source>
</evidence>
<dbReference type="GO" id="GO:0006624">
    <property type="term" value="P:vacuolar protein processing"/>
    <property type="evidence" value="ECO:0007669"/>
    <property type="project" value="TreeGrafter"/>
</dbReference>
<evidence type="ECO:0000256" key="1">
    <source>
        <dbReference type="ARBA" id="ARBA00009941"/>
    </source>
</evidence>
<protein>
    <recommendedName>
        <fullName evidence="5">Peptidase C13 family protein</fullName>
    </recommendedName>
</protein>
<comment type="similarity">
    <text evidence="1">Belongs to the peptidase C13 family.</text>
</comment>
<dbReference type="GO" id="GO:0004197">
    <property type="term" value="F:cysteine-type endopeptidase activity"/>
    <property type="evidence" value="ECO:0007669"/>
    <property type="project" value="TreeGrafter"/>
</dbReference>
<dbReference type="AlphaFoldDB" id="A0A074Z8M2"/>
<dbReference type="InterPro" id="IPR001096">
    <property type="entry name" value="Peptidase_C13"/>
</dbReference>